<keyword evidence="3" id="KW-0276">Fatty acid metabolism</keyword>
<evidence type="ECO:0000256" key="8">
    <source>
        <dbReference type="ARBA" id="ARBA00023268"/>
    </source>
</evidence>
<keyword evidence="8" id="KW-0511">Multifunctional enzyme</keyword>
<dbReference type="EMBL" id="GL451555">
    <property type="protein sequence ID" value="EFN79042.1"/>
    <property type="molecule type" value="Genomic_DNA"/>
</dbReference>
<accession>E2BZ40</accession>
<name>E2BZ40_HARSA</name>
<dbReference type="Gene3D" id="3.90.180.10">
    <property type="entry name" value="Medium-chain alcohol dehydrogenases, catalytic domain"/>
    <property type="match status" value="2"/>
</dbReference>
<dbReference type="InterPro" id="IPR050091">
    <property type="entry name" value="PKS_NRPS_Biosynth_Enz"/>
</dbReference>
<evidence type="ECO:0000256" key="1">
    <source>
        <dbReference type="ARBA" id="ARBA00022450"/>
    </source>
</evidence>
<evidence type="ECO:0000313" key="10">
    <source>
        <dbReference type="EMBL" id="EFN79042.1"/>
    </source>
</evidence>
<keyword evidence="1" id="KW-0596">Phosphopantetheine</keyword>
<evidence type="ECO:0000256" key="3">
    <source>
        <dbReference type="ARBA" id="ARBA00022832"/>
    </source>
</evidence>
<dbReference type="Pfam" id="PF08659">
    <property type="entry name" value="KR"/>
    <property type="match status" value="1"/>
</dbReference>
<dbReference type="PANTHER" id="PTHR43775">
    <property type="entry name" value="FATTY ACID SYNTHASE"/>
    <property type="match status" value="1"/>
</dbReference>
<dbReference type="InParanoid" id="E2BZ40"/>
<dbReference type="PANTHER" id="PTHR43775:SF7">
    <property type="entry name" value="FATTY ACID SYNTHASE"/>
    <property type="match status" value="1"/>
</dbReference>
<keyword evidence="5" id="KW-0560">Oxidoreductase</keyword>
<evidence type="ECO:0000259" key="9">
    <source>
        <dbReference type="Pfam" id="PF08659"/>
    </source>
</evidence>
<dbReference type="GO" id="GO:0006633">
    <property type="term" value="P:fatty acid biosynthetic process"/>
    <property type="evidence" value="ECO:0007669"/>
    <property type="project" value="UniProtKB-KW"/>
</dbReference>
<dbReference type="GO" id="GO:0016491">
    <property type="term" value="F:oxidoreductase activity"/>
    <property type="evidence" value="ECO:0007669"/>
    <property type="project" value="UniProtKB-KW"/>
</dbReference>
<protein>
    <submittedName>
        <fullName evidence="10">Fatty acid synthase</fullName>
    </submittedName>
</protein>
<dbReference type="GO" id="GO:0004312">
    <property type="term" value="F:fatty acid synthase activity"/>
    <property type="evidence" value="ECO:0007669"/>
    <property type="project" value="TreeGrafter"/>
</dbReference>
<evidence type="ECO:0000256" key="2">
    <source>
        <dbReference type="ARBA" id="ARBA00022516"/>
    </source>
</evidence>
<proteinExistence type="predicted"/>
<dbReference type="InterPro" id="IPR013968">
    <property type="entry name" value="PKS_KR"/>
</dbReference>
<dbReference type="STRING" id="610380.E2BZ40"/>
<evidence type="ECO:0000256" key="7">
    <source>
        <dbReference type="ARBA" id="ARBA00023160"/>
    </source>
</evidence>
<gene>
    <name evidence="10" type="ORF">EAI_12957</name>
</gene>
<evidence type="ECO:0000256" key="5">
    <source>
        <dbReference type="ARBA" id="ARBA00023002"/>
    </source>
</evidence>
<reference evidence="10 11" key="1">
    <citation type="journal article" date="2010" name="Science">
        <title>Genomic comparison of the ants Camponotus floridanus and Harpegnathos saltator.</title>
        <authorList>
            <person name="Bonasio R."/>
            <person name="Zhang G."/>
            <person name="Ye C."/>
            <person name="Mutti N.S."/>
            <person name="Fang X."/>
            <person name="Qin N."/>
            <person name="Donahue G."/>
            <person name="Yang P."/>
            <person name="Li Q."/>
            <person name="Li C."/>
            <person name="Zhang P."/>
            <person name="Huang Z."/>
            <person name="Berger S.L."/>
            <person name="Reinberg D."/>
            <person name="Wang J."/>
            <person name="Liebig J."/>
        </authorList>
    </citation>
    <scope>NUCLEOTIDE SEQUENCE [LARGE SCALE GENOMIC DNA]</scope>
    <source>
        <strain evidence="10 11">R22 G/1</strain>
    </source>
</reference>
<dbReference type="Gene3D" id="3.40.50.720">
    <property type="entry name" value="NAD(P)-binding Rossmann-like Domain"/>
    <property type="match status" value="1"/>
</dbReference>
<dbReference type="AlphaFoldDB" id="E2BZ40"/>
<feature type="domain" description="Ketoreductase (KR)" evidence="9">
    <location>
        <begin position="97"/>
        <end position="127"/>
    </location>
</feature>
<evidence type="ECO:0000313" key="11">
    <source>
        <dbReference type="Proteomes" id="UP000008237"/>
    </source>
</evidence>
<keyword evidence="7" id="KW-0275">Fatty acid biosynthesis</keyword>
<evidence type="ECO:0000256" key="6">
    <source>
        <dbReference type="ARBA" id="ARBA00023098"/>
    </source>
</evidence>
<sequence>MKKRDEVLIHLDTGGVGQAAIHLALYEGCEVITIVGTLKKRQFIRKTFPLILNDHIGNSRDTSFEQMIFLIKIHDEHEPWGLPILAYPQFFCEFHQSYIILGGLGGFGLKLADWLILRGAKNLLLISGIGLRNVISVQG</sequence>
<evidence type="ECO:0000256" key="4">
    <source>
        <dbReference type="ARBA" id="ARBA00022857"/>
    </source>
</evidence>
<organism evidence="11">
    <name type="scientific">Harpegnathos saltator</name>
    <name type="common">Jerdon's jumping ant</name>
    <dbReference type="NCBI Taxonomy" id="610380"/>
    <lineage>
        <taxon>Eukaryota</taxon>
        <taxon>Metazoa</taxon>
        <taxon>Ecdysozoa</taxon>
        <taxon>Arthropoda</taxon>
        <taxon>Hexapoda</taxon>
        <taxon>Insecta</taxon>
        <taxon>Pterygota</taxon>
        <taxon>Neoptera</taxon>
        <taxon>Endopterygota</taxon>
        <taxon>Hymenoptera</taxon>
        <taxon>Apocrita</taxon>
        <taxon>Aculeata</taxon>
        <taxon>Formicoidea</taxon>
        <taxon>Formicidae</taxon>
        <taxon>Ponerinae</taxon>
        <taxon>Ponerini</taxon>
        <taxon>Harpegnathos</taxon>
    </lineage>
</organism>
<dbReference type="OrthoDB" id="3509362at2759"/>
<keyword evidence="4" id="KW-0521">NADP</keyword>
<dbReference type="InterPro" id="IPR036291">
    <property type="entry name" value="NAD(P)-bd_dom_sf"/>
</dbReference>
<dbReference type="SUPFAM" id="SSF51735">
    <property type="entry name" value="NAD(P)-binding Rossmann-fold domains"/>
    <property type="match status" value="1"/>
</dbReference>
<keyword evidence="11" id="KW-1185">Reference proteome</keyword>
<dbReference type="Proteomes" id="UP000008237">
    <property type="component" value="Unassembled WGS sequence"/>
</dbReference>
<keyword evidence="6" id="KW-0443">Lipid metabolism</keyword>
<keyword evidence="2" id="KW-0444">Lipid biosynthesis</keyword>